<keyword evidence="3" id="KW-1003">Cell membrane</keyword>
<keyword evidence="2 9" id="KW-0813">Transport</keyword>
<evidence type="ECO:0000256" key="9">
    <source>
        <dbReference type="RuleBase" id="RU369079"/>
    </source>
</evidence>
<dbReference type="RefSeq" id="WP_265684173.1">
    <property type="nucleotide sequence ID" value="NZ_CP120863.1"/>
</dbReference>
<evidence type="ECO:0000256" key="5">
    <source>
        <dbReference type="ARBA" id="ARBA00022692"/>
    </source>
</evidence>
<evidence type="ECO:0000256" key="4">
    <source>
        <dbReference type="ARBA" id="ARBA00022519"/>
    </source>
</evidence>
<evidence type="ECO:0000256" key="2">
    <source>
        <dbReference type="ARBA" id="ARBA00022448"/>
    </source>
</evidence>
<evidence type="ECO:0000256" key="6">
    <source>
        <dbReference type="ARBA" id="ARBA00022989"/>
    </source>
</evidence>
<name>A0ABY8F8G2_9HYPH</name>
<dbReference type="EMBL" id="CP120863">
    <property type="protein sequence ID" value="WFE91621.1"/>
    <property type="molecule type" value="Genomic_DNA"/>
</dbReference>
<keyword evidence="7 9" id="KW-0472">Membrane</keyword>
<feature type="transmembrane region" description="Helical" evidence="9">
    <location>
        <begin position="133"/>
        <end position="153"/>
    </location>
</feature>
<evidence type="ECO:0000256" key="8">
    <source>
        <dbReference type="ARBA" id="ARBA00038436"/>
    </source>
</evidence>
<keyword evidence="5 9" id="KW-0812">Transmembrane</keyword>
<evidence type="ECO:0000256" key="3">
    <source>
        <dbReference type="ARBA" id="ARBA00022475"/>
    </source>
</evidence>
<protein>
    <recommendedName>
        <fullName evidence="9">TRAP transporter small permease protein</fullName>
    </recommendedName>
</protein>
<dbReference type="Pfam" id="PF04290">
    <property type="entry name" value="DctQ"/>
    <property type="match status" value="1"/>
</dbReference>
<sequence length="185" mass="19707">MRNALNALYQASTVLAASCLVAISSLVVLQVIGRMFDWARTVLGLEPLGLQIPSLAEFAGFLLVGASFLALAGTLRNGDHIRVSILLQAVKPPAARLLNIWALMLALALASFFTWHAGMLAYDSFQFDETSVGIIPVPLVYPQLVMTFGLLVYSISLADDLIVAVTGGAPSFETAVRSDPIEGSE</sequence>
<evidence type="ECO:0000259" key="10">
    <source>
        <dbReference type="Pfam" id="PF04290"/>
    </source>
</evidence>
<comment type="subunit">
    <text evidence="9">The complex comprises the extracytoplasmic solute receptor protein and the two transmembrane proteins.</text>
</comment>
<comment type="subcellular location">
    <subcellularLocation>
        <location evidence="1 9">Cell inner membrane</location>
        <topology evidence="1 9">Multi-pass membrane protein</topology>
    </subcellularLocation>
</comment>
<feature type="transmembrane region" description="Helical" evidence="9">
    <location>
        <begin position="94"/>
        <end position="113"/>
    </location>
</feature>
<dbReference type="InterPro" id="IPR055348">
    <property type="entry name" value="DctQ"/>
</dbReference>
<keyword evidence="12" id="KW-1185">Reference proteome</keyword>
<organism evidence="11 12">
    <name type="scientific">Roseibium porphyridii</name>
    <dbReference type="NCBI Taxonomy" id="2866279"/>
    <lineage>
        <taxon>Bacteria</taxon>
        <taxon>Pseudomonadati</taxon>
        <taxon>Pseudomonadota</taxon>
        <taxon>Alphaproteobacteria</taxon>
        <taxon>Hyphomicrobiales</taxon>
        <taxon>Stappiaceae</taxon>
        <taxon>Roseibium</taxon>
    </lineage>
</organism>
<feature type="transmembrane region" description="Helical" evidence="9">
    <location>
        <begin position="7"/>
        <end position="32"/>
    </location>
</feature>
<dbReference type="InterPro" id="IPR007387">
    <property type="entry name" value="TRAP_DctQ"/>
</dbReference>
<dbReference type="Proteomes" id="UP001209803">
    <property type="component" value="Chromosome"/>
</dbReference>
<feature type="domain" description="Tripartite ATP-independent periplasmic transporters DctQ component" evidence="10">
    <location>
        <begin position="49"/>
        <end position="164"/>
    </location>
</feature>
<keyword evidence="6 9" id="KW-1133">Transmembrane helix</keyword>
<evidence type="ECO:0000313" key="11">
    <source>
        <dbReference type="EMBL" id="WFE91621.1"/>
    </source>
</evidence>
<comment type="function">
    <text evidence="9">Part of the tripartite ATP-independent periplasmic (TRAP) transport system.</text>
</comment>
<reference evidence="11 12" key="1">
    <citation type="submission" date="2023-03" db="EMBL/GenBank/DDBJ databases">
        <title>Roseibium porphyridii sp. nov. and Roseibium rhodosorbium sp. nov. isolated from marine algae, Porphyridium cruentum and Rhodosorus marinus, respectively.</title>
        <authorList>
            <person name="Lee M.W."/>
            <person name="Choi B.J."/>
            <person name="Lee J.K."/>
            <person name="Choi D.G."/>
            <person name="Baek J.H."/>
            <person name="Bayburt H."/>
            <person name="Kim J.M."/>
            <person name="Han D.M."/>
            <person name="Kim K.H."/>
            <person name="Jeon C.O."/>
        </authorList>
    </citation>
    <scope>NUCLEOTIDE SEQUENCE [LARGE SCALE GENOMIC DNA]</scope>
    <source>
        <strain evidence="11 12">KMA01</strain>
    </source>
</reference>
<comment type="similarity">
    <text evidence="8 9">Belongs to the TRAP transporter small permease family.</text>
</comment>
<proteinExistence type="inferred from homology"/>
<dbReference type="PANTHER" id="PTHR35011">
    <property type="entry name" value="2,3-DIKETO-L-GULONATE TRAP TRANSPORTER SMALL PERMEASE PROTEIN YIAM"/>
    <property type="match status" value="1"/>
</dbReference>
<feature type="transmembrane region" description="Helical" evidence="9">
    <location>
        <begin position="52"/>
        <end position="73"/>
    </location>
</feature>
<dbReference type="PANTHER" id="PTHR35011:SF10">
    <property type="entry name" value="TRAP TRANSPORTER SMALL PERMEASE PROTEIN"/>
    <property type="match status" value="1"/>
</dbReference>
<keyword evidence="4 9" id="KW-0997">Cell inner membrane</keyword>
<evidence type="ECO:0000313" key="12">
    <source>
        <dbReference type="Proteomes" id="UP001209803"/>
    </source>
</evidence>
<dbReference type="PROSITE" id="PS51257">
    <property type="entry name" value="PROKAR_LIPOPROTEIN"/>
    <property type="match status" value="1"/>
</dbReference>
<accession>A0ABY8F8G2</accession>
<evidence type="ECO:0000256" key="1">
    <source>
        <dbReference type="ARBA" id="ARBA00004429"/>
    </source>
</evidence>
<gene>
    <name evidence="11" type="ORF">K1718_09745</name>
</gene>
<evidence type="ECO:0000256" key="7">
    <source>
        <dbReference type="ARBA" id="ARBA00023136"/>
    </source>
</evidence>